<feature type="signal peptide" evidence="1">
    <location>
        <begin position="1"/>
        <end position="21"/>
    </location>
</feature>
<reference evidence="2 3" key="1">
    <citation type="submission" date="2018-05" db="EMBL/GenBank/DDBJ databases">
        <title>Complete genome sequence of Megasphaera sp. AJH120T, isolated from the ceca of a chicken.</title>
        <authorList>
            <person name="Maki J."/>
            <person name="Looft T."/>
        </authorList>
    </citation>
    <scope>NUCLEOTIDE SEQUENCE [LARGE SCALE GENOMIC DNA]</scope>
    <source>
        <strain evidence="2 3">AJH120</strain>
    </source>
</reference>
<sequence length="353" mass="38572">MKSIWIAAAVMASLAASPASAMKPVTIADQGSFMAGGTVVTAPGAYGGNTNPLNQAGQTLHGDHAYVFYQIPAQAHNTALVFLHGYGQSGKTWETTPDGRDGFQNIFLEKGYKTYIADQPRRGRAGRSTEPQAIGAVPDDQLWYNNFRIGQWPQKFDNVQVRDDAVWRDQFFRQMTPDTGAYDEAVISDAMKAVFGKAGDGVCITHSQGGGPGWRTAIKSSHVKGIIALEPGTFFFPEGQVPPVEETTSPFPAAGVGVPMDDFMKLTRIPVLVLYGGNIPAEQTPVWGLDNWRVRLNLAKAWVDAVNRCGGDATLIYLPDIGIYGNTHFLMSDLNNRDVADVMERWMKEKHFD</sequence>
<proteinExistence type="predicted"/>
<dbReference type="CDD" id="cd12810">
    <property type="entry name" value="Esterase_713_like-3"/>
    <property type="match status" value="1"/>
</dbReference>
<dbReference type="KEGG" id="meg:DKB62_02195"/>
<evidence type="ECO:0000313" key="3">
    <source>
        <dbReference type="Proteomes" id="UP000254337"/>
    </source>
</evidence>
<dbReference type="GO" id="GO:0016787">
    <property type="term" value="F:hydrolase activity"/>
    <property type="evidence" value="ECO:0007669"/>
    <property type="project" value="UniProtKB-KW"/>
</dbReference>
<dbReference type="Gene3D" id="3.40.50.1820">
    <property type="entry name" value="alpha/beta hydrolase"/>
    <property type="match status" value="1"/>
</dbReference>
<accession>A0A346AX81</accession>
<keyword evidence="2" id="KW-0378">Hydrolase</keyword>
<dbReference type="EMBL" id="CP029462">
    <property type="protein sequence ID" value="AXL20474.1"/>
    <property type="molecule type" value="Genomic_DNA"/>
</dbReference>
<dbReference type="PANTHER" id="PTHR43194">
    <property type="entry name" value="HYDROLASE ALPHA/BETA FOLD FAMILY"/>
    <property type="match status" value="1"/>
</dbReference>
<dbReference type="InterPro" id="IPR050228">
    <property type="entry name" value="Carboxylesterase_BioH"/>
</dbReference>
<dbReference type="RefSeq" id="WP_107195878.1">
    <property type="nucleotide sequence ID" value="NZ_CP029462.1"/>
</dbReference>
<dbReference type="AlphaFoldDB" id="A0A346AX81"/>
<name>A0A346AX81_9FIRM</name>
<dbReference type="PANTHER" id="PTHR43194:SF4">
    <property type="entry name" value="AB HYDROLASE-1 DOMAIN-CONTAINING PROTEIN"/>
    <property type="match status" value="1"/>
</dbReference>
<dbReference type="OrthoDB" id="256394at2"/>
<keyword evidence="3" id="KW-1185">Reference proteome</keyword>
<evidence type="ECO:0000313" key="2">
    <source>
        <dbReference type="EMBL" id="AXL20474.1"/>
    </source>
</evidence>
<dbReference type="Proteomes" id="UP000254337">
    <property type="component" value="Chromosome"/>
</dbReference>
<dbReference type="SUPFAM" id="SSF53474">
    <property type="entry name" value="alpha/beta-Hydrolases"/>
    <property type="match status" value="1"/>
</dbReference>
<dbReference type="InterPro" id="IPR029058">
    <property type="entry name" value="AB_hydrolase_fold"/>
</dbReference>
<organism evidence="2 3">
    <name type="scientific">Megasphaera stantonii</name>
    <dbReference type="NCBI Taxonomy" id="2144175"/>
    <lineage>
        <taxon>Bacteria</taxon>
        <taxon>Bacillati</taxon>
        <taxon>Bacillota</taxon>
        <taxon>Negativicutes</taxon>
        <taxon>Veillonellales</taxon>
        <taxon>Veillonellaceae</taxon>
        <taxon>Megasphaera</taxon>
    </lineage>
</organism>
<evidence type="ECO:0000256" key="1">
    <source>
        <dbReference type="SAM" id="SignalP"/>
    </source>
</evidence>
<keyword evidence="1" id="KW-0732">Signal</keyword>
<feature type="chain" id="PRO_5016608863" evidence="1">
    <location>
        <begin position="22"/>
        <end position="353"/>
    </location>
</feature>
<protein>
    <submittedName>
        <fullName evidence="2">Alpha/beta hydrolase</fullName>
    </submittedName>
</protein>
<gene>
    <name evidence="2" type="ORF">DKB62_02195</name>
</gene>